<evidence type="ECO:0000256" key="3">
    <source>
        <dbReference type="ARBA" id="ARBA00022692"/>
    </source>
</evidence>
<evidence type="ECO:0000256" key="6">
    <source>
        <dbReference type="ARBA" id="ARBA00023136"/>
    </source>
</evidence>
<keyword evidence="4" id="KW-0552">Olfaction</keyword>
<dbReference type="AlphaFoldDB" id="A0A0E9W8N2"/>
<dbReference type="Pfam" id="PF13853">
    <property type="entry name" value="7tm_4"/>
    <property type="match status" value="1"/>
</dbReference>
<dbReference type="SUPFAM" id="SSF81321">
    <property type="entry name" value="Family A G protein-coupled receptor-like"/>
    <property type="match status" value="1"/>
</dbReference>
<dbReference type="InterPro" id="IPR000725">
    <property type="entry name" value="Olfact_rcpt"/>
</dbReference>
<dbReference type="EMBL" id="GBXM01022647">
    <property type="protein sequence ID" value="JAH85930.1"/>
    <property type="molecule type" value="Transcribed_RNA"/>
</dbReference>
<keyword evidence="5 8" id="KW-1133">Transmembrane helix</keyword>
<comment type="subcellular location">
    <subcellularLocation>
        <location evidence="1">Membrane</location>
        <topology evidence="1">Multi-pass membrane protein</topology>
    </subcellularLocation>
</comment>
<evidence type="ECO:0000256" key="8">
    <source>
        <dbReference type="SAM" id="Phobius"/>
    </source>
</evidence>
<reference evidence="10" key="2">
    <citation type="journal article" date="2015" name="Fish Shellfish Immunol.">
        <title>Early steps in the European eel (Anguilla anguilla)-Vibrio vulnificus interaction in the gills: Role of the RtxA13 toxin.</title>
        <authorList>
            <person name="Callol A."/>
            <person name="Pajuelo D."/>
            <person name="Ebbesson L."/>
            <person name="Teles M."/>
            <person name="MacKenzie S."/>
            <person name="Amaro C."/>
        </authorList>
    </citation>
    <scope>NUCLEOTIDE SEQUENCE</scope>
</reference>
<keyword evidence="2" id="KW-0716">Sensory transduction</keyword>
<dbReference type="Gene3D" id="1.20.1070.10">
    <property type="entry name" value="Rhodopsin 7-helix transmembrane proteins"/>
    <property type="match status" value="1"/>
</dbReference>
<dbReference type="GO" id="GO:0007186">
    <property type="term" value="P:G protein-coupled receptor signaling pathway"/>
    <property type="evidence" value="ECO:0007669"/>
    <property type="project" value="InterPro"/>
</dbReference>
<keyword evidence="6 8" id="KW-0472">Membrane</keyword>
<organism evidence="10">
    <name type="scientific">Anguilla anguilla</name>
    <name type="common">European freshwater eel</name>
    <name type="synonym">Muraena anguilla</name>
    <dbReference type="NCBI Taxonomy" id="7936"/>
    <lineage>
        <taxon>Eukaryota</taxon>
        <taxon>Metazoa</taxon>
        <taxon>Chordata</taxon>
        <taxon>Craniata</taxon>
        <taxon>Vertebrata</taxon>
        <taxon>Euteleostomi</taxon>
        <taxon>Actinopterygii</taxon>
        <taxon>Neopterygii</taxon>
        <taxon>Teleostei</taxon>
        <taxon>Anguilliformes</taxon>
        <taxon>Anguillidae</taxon>
        <taxon>Anguilla</taxon>
    </lineage>
</organism>
<proteinExistence type="predicted"/>
<name>A0A0E9W8N2_ANGAN</name>
<protein>
    <recommendedName>
        <fullName evidence="9">G-protein coupled receptors family 1 profile domain-containing protein</fullName>
    </recommendedName>
</protein>
<evidence type="ECO:0000256" key="1">
    <source>
        <dbReference type="ARBA" id="ARBA00004141"/>
    </source>
</evidence>
<evidence type="ECO:0000259" key="9">
    <source>
        <dbReference type="PROSITE" id="PS50262"/>
    </source>
</evidence>
<feature type="transmembrane region" description="Helical" evidence="8">
    <location>
        <begin position="6"/>
        <end position="30"/>
    </location>
</feature>
<dbReference type="InterPro" id="IPR017452">
    <property type="entry name" value="GPCR_Rhodpsn_7TM"/>
</dbReference>
<reference evidence="10" key="1">
    <citation type="submission" date="2014-11" db="EMBL/GenBank/DDBJ databases">
        <authorList>
            <person name="Amaro Gonzalez C."/>
        </authorList>
    </citation>
    <scope>NUCLEOTIDE SEQUENCE</scope>
</reference>
<keyword evidence="3 8" id="KW-0812">Transmembrane</keyword>
<accession>A0A0E9W8N2</accession>
<evidence type="ECO:0000256" key="4">
    <source>
        <dbReference type="ARBA" id="ARBA00022725"/>
    </source>
</evidence>
<keyword evidence="7" id="KW-0807">Transducer</keyword>
<dbReference type="PROSITE" id="PS50262">
    <property type="entry name" value="G_PROTEIN_RECEP_F1_2"/>
    <property type="match status" value="1"/>
</dbReference>
<feature type="transmembrane region" description="Helical" evidence="8">
    <location>
        <begin position="79"/>
        <end position="98"/>
    </location>
</feature>
<dbReference type="InterPro" id="IPR050402">
    <property type="entry name" value="OR51/52/56-like"/>
</dbReference>
<evidence type="ECO:0000256" key="7">
    <source>
        <dbReference type="ARBA" id="ARBA00023224"/>
    </source>
</evidence>
<dbReference type="GO" id="GO:0005886">
    <property type="term" value="C:plasma membrane"/>
    <property type="evidence" value="ECO:0007669"/>
    <property type="project" value="TreeGrafter"/>
</dbReference>
<dbReference type="PANTHER" id="PTHR26450">
    <property type="entry name" value="OLFACTORY RECEPTOR 56B1-RELATED"/>
    <property type="match status" value="1"/>
</dbReference>
<sequence length="99" mass="11407">MRHAKYYYVFLSFIFVVSVLGNSFVMFIIYTEHSFHTPKYMAVFNLAVADLGESTALIPNVIAMFLFDSQYISFDACLANMFFVFFFSCLQSLSLTLMT</sequence>
<dbReference type="GO" id="GO:0004984">
    <property type="term" value="F:olfactory receptor activity"/>
    <property type="evidence" value="ECO:0007669"/>
    <property type="project" value="InterPro"/>
</dbReference>
<evidence type="ECO:0000256" key="2">
    <source>
        <dbReference type="ARBA" id="ARBA00022606"/>
    </source>
</evidence>
<evidence type="ECO:0000313" key="10">
    <source>
        <dbReference type="EMBL" id="JAH85930.1"/>
    </source>
</evidence>
<evidence type="ECO:0000256" key="5">
    <source>
        <dbReference type="ARBA" id="ARBA00022989"/>
    </source>
</evidence>
<dbReference type="PANTHER" id="PTHR26450:SF87">
    <property type="entry name" value="OLFACTORY RECEPTOR 51F2"/>
    <property type="match status" value="1"/>
</dbReference>
<feature type="domain" description="G-protein coupled receptors family 1 profile" evidence="9">
    <location>
        <begin position="21"/>
        <end position="99"/>
    </location>
</feature>